<accession>A0A7T8K9L9</accession>
<evidence type="ECO:0000313" key="1">
    <source>
        <dbReference type="EMBL" id="QQP50321.1"/>
    </source>
</evidence>
<name>A0A7T8K9L9_CALRO</name>
<evidence type="ECO:0000313" key="2">
    <source>
        <dbReference type="Proteomes" id="UP000595437"/>
    </source>
</evidence>
<organism evidence="1 2">
    <name type="scientific">Caligus rogercresseyi</name>
    <name type="common">Sea louse</name>
    <dbReference type="NCBI Taxonomy" id="217165"/>
    <lineage>
        <taxon>Eukaryota</taxon>
        <taxon>Metazoa</taxon>
        <taxon>Ecdysozoa</taxon>
        <taxon>Arthropoda</taxon>
        <taxon>Crustacea</taxon>
        <taxon>Multicrustacea</taxon>
        <taxon>Hexanauplia</taxon>
        <taxon>Copepoda</taxon>
        <taxon>Siphonostomatoida</taxon>
        <taxon>Caligidae</taxon>
        <taxon>Caligus</taxon>
    </lineage>
</organism>
<dbReference type="Proteomes" id="UP000595437">
    <property type="component" value="Chromosome 7"/>
</dbReference>
<dbReference type="OrthoDB" id="411173at2759"/>
<proteinExistence type="predicted"/>
<keyword evidence="2" id="KW-1185">Reference proteome</keyword>
<dbReference type="EMBL" id="CP045896">
    <property type="protein sequence ID" value="QQP50321.1"/>
    <property type="molecule type" value="Genomic_DNA"/>
</dbReference>
<protein>
    <submittedName>
        <fullName evidence="1">Uncharacterized protein</fullName>
    </submittedName>
</protein>
<gene>
    <name evidence="1" type="ORF">FKW44_011285</name>
</gene>
<dbReference type="AlphaFoldDB" id="A0A7T8K9L9"/>
<reference evidence="2" key="1">
    <citation type="submission" date="2021-01" db="EMBL/GenBank/DDBJ databases">
        <title>Caligus Genome Assembly.</title>
        <authorList>
            <person name="Gallardo-Escarate C."/>
        </authorList>
    </citation>
    <scope>NUCLEOTIDE SEQUENCE [LARGE SCALE GENOMIC DNA]</scope>
</reference>
<sequence length="64" mass="6835">GVGSLLESRENAFSRFAGGNGLVLNVTKTQLMIGGNAKKKDVVVFTMNVRGVEVHPSDEIEFLG</sequence>
<feature type="non-terminal residue" evidence="1">
    <location>
        <position position="1"/>
    </location>
</feature>
<feature type="non-terminal residue" evidence="1">
    <location>
        <position position="64"/>
    </location>
</feature>